<dbReference type="InterPro" id="IPR008915">
    <property type="entry name" value="Peptidase_M50"/>
</dbReference>
<evidence type="ECO:0000256" key="4">
    <source>
        <dbReference type="ARBA" id="ARBA00022801"/>
    </source>
</evidence>
<protein>
    <submittedName>
        <fullName evidence="10">Peptidase M50 family protein</fullName>
    </submittedName>
</protein>
<dbReference type="Pfam" id="PF02163">
    <property type="entry name" value="Peptidase_M50"/>
    <property type="match status" value="1"/>
</dbReference>
<dbReference type="AlphaFoldDB" id="A0A075GFA2"/>
<feature type="transmembrane region" description="Helical" evidence="8">
    <location>
        <begin position="169"/>
        <end position="187"/>
    </location>
</feature>
<proteinExistence type="predicted"/>
<keyword evidence="6 8" id="KW-1133">Transmembrane helix</keyword>
<evidence type="ECO:0000256" key="5">
    <source>
        <dbReference type="ARBA" id="ARBA00022946"/>
    </source>
</evidence>
<evidence type="ECO:0000259" key="9">
    <source>
        <dbReference type="Pfam" id="PF02163"/>
    </source>
</evidence>
<organism evidence="10">
    <name type="scientific">uncultured marine group II/III euryarchaeote KM3_156_D02</name>
    <dbReference type="NCBI Taxonomy" id="1457900"/>
    <lineage>
        <taxon>Archaea</taxon>
        <taxon>Methanobacteriati</taxon>
        <taxon>Methanobacteriota</taxon>
        <taxon>environmental samples</taxon>
    </lineage>
</organism>
<dbReference type="InterPro" id="IPR044838">
    <property type="entry name" value="EGY1-like"/>
</dbReference>
<evidence type="ECO:0000256" key="1">
    <source>
        <dbReference type="ARBA" id="ARBA00004141"/>
    </source>
</evidence>
<dbReference type="GO" id="GO:0008233">
    <property type="term" value="F:peptidase activity"/>
    <property type="evidence" value="ECO:0007669"/>
    <property type="project" value="UniProtKB-KW"/>
</dbReference>
<feature type="transmembrane region" description="Helical" evidence="8">
    <location>
        <begin position="89"/>
        <end position="111"/>
    </location>
</feature>
<comment type="subcellular location">
    <subcellularLocation>
        <location evidence="1">Membrane</location>
        <topology evidence="1">Multi-pass membrane protein</topology>
    </subcellularLocation>
</comment>
<dbReference type="GO" id="GO:0006508">
    <property type="term" value="P:proteolysis"/>
    <property type="evidence" value="ECO:0007669"/>
    <property type="project" value="UniProtKB-KW"/>
</dbReference>
<feature type="transmembrane region" description="Helical" evidence="8">
    <location>
        <begin position="264"/>
        <end position="285"/>
    </location>
</feature>
<feature type="transmembrane region" description="Helical" evidence="8">
    <location>
        <begin position="236"/>
        <end position="258"/>
    </location>
</feature>
<keyword evidence="7 8" id="KW-0472">Membrane</keyword>
<evidence type="ECO:0000256" key="7">
    <source>
        <dbReference type="ARBA" id="ARBA00023136"/>
    </source>
</evidence>
<name>A0A075GFA2_9EURY</name>
<feature type="domain" description="Peptidase M50" evidence="9">
    <location>
        <begin position="139"/>
        <end position="314"/>
    </location>
</feature>
<feature type="transmembrane region" description="Helical" evidence="8">
    <location>
        <begin position="131"/>
        <end position="149"/>
    </location>
</feature>
<accession>A0A075GFA2</accession>
<dbReference type="EMBL" id="KF900648">
    <property type="protein sequence ID" value="AIF02409.1"/>
    <property type="molecule type" value="Genomic_DNA"/>
</dbReference>
<keyword evidence="3 8" id="KW-0812">Transmembrane</keyword>
<reference evidence="10" key="1">
    <citation type="journal article" date="2014" name="Genome Biol. Evol.">
        <title>Pangenome evidence for extensive interdomain horizontal transfer affecting lineage core and shell genes in uncultured planktonic thaumarchaeota and euryarchaeota.</title>
        <authorList>
            <person name="Deschamps P."/>
            <person name="Zivanovic Y."/>
            <person name="Moreira D."/>
            <person name="Rodriguez-Valera F."/>
            <person name="Lopez-Garcia P."/>
        </authorList>
    </citation>
    <scope>NUCLEOTIDE SEQUENCE</scope>
</reference>
<dbReference type="GO" id="GO:0016020">
    <property type="term" value="C:membrane"/>
    <property type="evidence" value="ECO:0007669"/>
    <property type="project" value="UniProtKB-SubCell"/>
</dbReference>
<evidence type="ECO:0000256" key="3">
    <source>
        <dbReference type="ARBA" id="ARBA00022692"/>
    </source>
</evidence>
<feature type="transmembrane region" description="Helical" evidence="8">
    <location>
        <begin position="336"/>
        <end position="356"/>
    </location>
</feature>
<keyword evidence="2" id="KW-0645">Protease</keyword>
<evidence type="ECO:0000256" key="2">
    <source>
        <dbReference type="ARBA" id="ARBA00022670"/>
    </source>
</evidence>
<dbReference type="CDD" id="cd06160">
    <property type="entry name" value="S2P-M50_like_2"/>
    <property type="match status" value="1"/>
</dbReference>
<dbReference type="PANTHER" id="PTHR31412">
    <property type="entry name" value="ZINC METALLOPROTEASE EGY1"/>
    <property type="match status" value="1"/>
</dbReference>
<evidence type="ECO:0000256" key="6">
    <source>
        <dbReference type="ARBA" id="ARBA00022989"/>
    </source>
</evidence>
<dbReference type="PANTHER" id="PTHR31412:SF0">
    <property type="entry name" value="ZINC METALLOPROTEASE EGY1, CHLOROPLASTIC-RELATED"/>
    <property type="match status" value="1"/>
</dbReference>
<sequence length="527" mass="57577">MPLPEEDPRGYAERRGWEVLESRWDGSAHLLLVGERADLAEAFEELRLDLKGEPGGVRLHPMLRRVGGELLLVLMPQTRRKTRSERTNLYLLLATIFTTTWAGTLFWAGYAGSYELQSGWDLLLILLHPETLFYGWLTFSLPLLTILGIHEMGHYVYARKHNLDASLPFFIPIPPPLLLGTMGAFIAIREPIPNRRALLDVGASGPIAGFLAALPITLLGFWLTEQAAREAPVDPGNLIFLGTPLAFNLLATLAEQFMTLSDNYLIHPVAFAGWAGLLVTALNLLPAGQLDGGHIARALFGPRAHLLSYLAISVMLFMAFFGIPDVIPFLESSDPYFGWAIFAGLVYFLGVEHPPPSEELTPLDTPRWLAGGFTGVMLLLCFVPSPLMTIPSPFGLEMEAADGEMQFEASGSNATFLWVNNTGTVHDNLSLSLKLPANWSATLSVTNVTTADGEWMNPGNATFGEVSWQPDPFNLTLNLTAGASAQLSLALVAPADFEEPTQALLEADSRNEATYTLRLSLLPEGEA</sequence>
<evidence type="ECO:0000313" key="10">
    <source>
        <dbReference type="EMBL" id="AIF02409.1"/>
    </source>
</evidence>
<keyword evidence="4" id="KW-0378">Hydrolase</keyword>
<feature type="transmembrane region" description="Helical" evidence="8">
    <location>
        <begin position="306"/>
        <end position="324"/>
    </location>
</feature>
<keyword evidence="5" id="KW-0809">Transit peptide</keyword>
<feature type="transmembrane region" description="Helical" evidence="8">
    <location>
        <begin position="207"/>
        <end position="224"/>
    </location>
</feature>
<feature type="transmembrane region" description="Helical" evidence="8">
    <location>
        <begin position="368"/>
        <end position="388"/>
    </location>
</feature>
<evidence type="ECO:0000256" key="8">
    <source>
        <dbReference type="SAM" id="Phobius"/>
    </source>
</evidence>